<dbReference type="Proteomes" id="UP000327085">
    <property type="component" value="Chromosome 2"/>
</dbReference>
<keyword evidence="2" id="KW-0804">Transcription</keyword>
<dbReference type="OMA" id="ETRCATY"/>
<dbReference type="GO" id="GO:0006353">
    <property type="term" value="P:DNA-templated transcription termination"/>
    <property type="evidence" value="ECO:0007669"/>
    <property type="project" value="UniProtKB-KW"/>
</dbReference>
<keyword evidence="2" id="KW-0805">Transcription regulation</keyword>
<dbReference type="Gene3D" id="1.25.70.10">
    <property type="entry name" value="Transcription termination factor 3, mitochondrial"/>
    <property type="match status" value="1"/>
</dbReference>
<sequence length="187" mass="21071">MPQPCISFLLTDCTPALMVNPGKFGQLVGEVKEMGFNLEKSTPVNALRALCGKNKLVWNRSRELLKMWGWSEDDVLSAFRKNPQCMIVSEKKLMQAMDLLVNKMGWSSGMIAKYPVVLSLSLERRLIPRCSVVKVLLLKGLINKNLSLGSLLKPAEKQFLKIFVNRYLVVVPQLFSVYQGKVDIEAL</sequence>
<dbReference type="AlphaFoldDB" id="A0A5E4GKU5"/>
<keyword evidence="2" id="KW-0806">Transcription termination</keyword>
<name>A0A5E4GKU5_PRUDU</name>
<dbReference type="Pfam" id="PF02536">
    <property type="entry name" value="mTERF"/>
    <property type="match status" value="1"/>
</dbReference>
<evidence type="ECO:0000313" key="4">
    <source>
        <dbReference type="EMBL" id="VVA40360.1"/>
    </source>
</evidence>
<evidence type="ECO:0000256" key="2">
    <source>
        <dbReference type="ARBA" id="ARBA00022472"/>
    </source>
</evidence>
<protein>
    <submittedName>
        <fullName evidence="4">PREDICTED: mRNAion termination factor</fullName>
    </submittedName>
</protein>
<accession>A0A5E4GKU5</accession>
<gene>
    <name evidence="4" type="ORF">ALMOND_2B008978</name>
</gene>
<dbReference type="Gramene" id="VVA40360">
    <property type="protein sequence ID" value="VVA40360"/>
    <property type="gene ID" value="Prudul26B008978"/>
</dbReference>
<dbReference type="EMBL" id="CABIKO010000965">
    <property type="protein sequence ID" value="VVA40360.1"/>
    <property type="molecule type" value="Genomic_DNA"/>
</dbReference>
<dbReference type="GO" id="GO:0003676">
    <property type="term" value="F:nucleic acid binding"/>
    <property type="evidence" value="ECO:0007669"/>
    <property type="project" value="InterPro"/>
</dbReference>
<keyword evidence="3" id="KW-0809">Transit peptide</keyword>
<evidence type="ECO:0000256" key="3">
    <source>
        <dbReference type="ARBA" id="ARBA00022946"/>
    </source>
</evidence>
<organism evidence="4 5">
    <name type="scientific">Prunus dulcis</name>
    <name type="common">Almond</name>
    <name type="synonym">Amygdalus dulcis</name>
    <dbReference type="NCBI Taxonomy" id="3755"/>
    <lineage>
        <taxon>Eukaryota</taxon>
        <taxon>Viridiplantae</taxon>
        <taxon>Streptophyta</taxon>
        <taxon>Embryophyta</taxon>
        <taxon>Tracheophyta</taxon>
        <taxon>Spermatophyta</taxon>
        <taxon>Magnoliopsida</taxon>
        <taxon>eudicotyledons</taxon>
        <taxon>Gunneridae</taxon>
        <taxon>Pentapetalae</taxon>
        <taxon>rosids</taxon>
        <taxon>fabids</taxon>
        <taxon>Rosales</taxon>
        <taxon>Rosaceae</taxon>
        <taxon>Amygdaloideae</taxon>
        <taxon>Amygdaleae</taxon>
        <taxon>Prunus</taxon>
    </lineage>
</organism>
<reference evidence="5" key="1">
    <citation type="journal article" date="2020" name="Plant J.">
        <title>Transposons played a major role in the diversification between the closely related almond and peach genomes: results from the almond genome sequence.</title>
        <authorList>
            <person name="Alioto T."/>
            <person name="Alexiou K.G."/>
            <person name="Bardil A."/>
            <person name="Barteri F."/>
            <person name="Castanera R."/>
            <person name="Cruz F."/>
            <person name="Dhingra A."/>
            <person name="Duval H."/>
            <person name="Fernandez I Marti A."/>
            <person name="Frias L."/>
            <person name="Galan B."/>
            <person name="Garcia J.L."/>
            <person name="Howad W."/>
            <person name="Gomez-Garrido J."/>
            <person name="Gut M."/>
            <person name="Julca I."/>
            <person name="Morata J."/>
            <person name="Puigdomenech P."/>
            <person name="Ribeca P."/>
            <person name="Rubio Cabetas M.J."/>
            <person name="Vlasova A."/>
            <person name="Wirthensohn M."/>
            <person name="Garcia-Mas J."/>
            <person name="Gabaldon T."/>
            <person name="Casacuberta J.M."/>
            <person name="Arus P."/>
        </authorList>
    </citation>
    <scope>NUCLEOTIDE SEQUENCE [LARGE SCALE GENOMIC DNA]</scope>
    <source>
        <strain evidence="5">cv. Texas</strain>
    </source>
</reference>
<dbReference type="PANTHER" id="PTHR13068:SF133">
    <property type="entry name" value="MITOCHONDRIAL TRANSCRIPTION TERMINATION FACTOR FAMILY PROTEIN"/>
    <property type="match status" value="1"/>
</dbReference>
<dbReference type="InterPro" id="IPR003690">
    <property type="entry name" value="MTERF"/>
</dbReference>
<dbReference type="SMART" id="SM00733">
    <property type="entry name" value="Mterf"/>
    <property type="match status" value="3"/>
</dbReference>
<dbReference type="InterPro" id="IPR038538">
    <property type="entry name" value="MTERF_sf"/>
</dbReference>
<comment type="similarity">
    <text evidence="1">Belongs to the mTERF family.</text>
</comment>
<evidence type="ECO:0000313" key="5">
    <source>
        <dbReference type="Proteomes" id="UP000327085"/>
    </source>
</evidence>
<dbReference type="FunFam" id="1.25.70.10:FF:000001">
    <property type="entry name" value="Mitochondrial transcription termination factor-like"/>
    <property type="match status" value="1"/>
</dbReference>
<dbReference type="PANTHER" id="PTHR13068">
    <property type="entry name" value="CGI-12 PROTEIN-RELATED"/>
    <property type="match status" value="1"/>
</dbReference>
<evidence type="ECO:0000256" key="1">
    <source>
        <dbReference type="ARBA" id="ARBA00007692"/>
    </source>
</evidence>
<dbReference type="InParanoid" id="A0A5E4GKU5"/>
<proteinExistence type="inferred from homology"/>